<name>A0A0G1RVD6_9BACT</name>
<protein>
    <submittedName>
        <fullName evidence="2">Uncharacterized protein</fullName>
    </submittedName>
</protein>
<feature type="transmembrane region" description="Helical" evidence="1">
    <location>
        <begin position="12"/>
        <end position="34"/>
    </location>
</feature>
<feature type="transmembrane region" description="Helical" evidence="1">
    <location>
        <begin position="54"/>
        <end position="74"/>
    </location>
</feature>
<keyword evidence="1" id="KW-1133">Transmembrane helix</keyword>
<dbReference type="AlphaFoldDB" id="A0A0G1RVD6"/>
<evidence type="ECO:0000313" key="3">
    <source>
        <dbReference type="Proteomes" id="UP000033860"/>
    </source>
</evidence>
<dbReference type="Proteomes" id="UP000033860">
    <property type="component" value="Unassembled WGS sequence"/>
</dbReference>
<organism evidence="2 3">
    <name type="scientific">Candidatus Beckwithbacteria bacterium GW2011_GWB1_47_15</name>
    <dbReference type="NCBI Taxonomy" id="1618371"/>
    <lineage>
        <taxon>Bacteria</taxon>
        <taxon>Candidatus Beckwithiibacteriota</taxon>
    </lineage>
</organism>
<proteinExistence type="predicted"/>
<accession>A0A0G1RVD6</accession>
<reference evidence="2 3" key="1">
    <citation type="journal article" date="2015" name="Nature">
        <title>rRNA introns, odd ribosomes, and small enigmatic genomes across a large radiation of phyla.</title>
        <authorList>
            <person name="Brown C.T."/>
            <person name="Hug L.A."/>
            <person name="Thomas B.C."/>
            <person name="Sharon I."/>
            <person name="Castelle C.J."/>
            <person name="Singh A."/>
            <person name="Wilkins M.J."/>
            <person name="Williams K.H."/>
            <person name="Banfield J.F."/>
        </authorList>
    </citation>
    <scope>NUCLEOTIDE SEQUENCE [LARGE SCALE GENOMIC DNA]</scope>
</reference>
<gene>
    <name evidence="2" type="ORF">UX85_C0004G0191</name>
</gene>
<feature type="transmembrane region" description="Helical" evidence="1">
    <location>
        <begin position="90"/>
        <end position="109"/>
    </location>
</feature>
<dbReference type="EMBL" id="LCNT01000004">
    <property type="protein sequence ID" value="KKU61269.1"/>
    <property type="molecule type" value="Genomic_DNA"/>
</dbReference>
<comment type="caution">
    <text evidence="2">The sequence shown here is derived from an EMBL/GenBank/DDBJ whole genome shotgun (WGS) entry which is preliminary data.</text>
</comment>
<keyword evidence="1" id="KW-0472">Membrane</keyword>
<evidence type="ECO:0000313" key="2">
    <source>
        <dbReference type="EMBL" id="KKU61269.1"/>
    </source>
</evidence>
<evidence type="ECO:0000256" key="1">
    <source>
        <dbReference type="SAM" id="Phobius"/>
    </source>
</evidence>
<feature type="transmembrane region" description="Helical" evidence="1">
    <location>
        <begin position="121"/>
        <end position="140"/>
    </location>
</feature>
<keyword evidence="1" id="KW-0812">Transmembrane</keyword>
<sequence>MAKTKSFSPLKNPGIVLVVTFFVLWTVNALIVYLSSRYFPRAVVLGTANITPGWALIHAVGTLALLNTFAIPFVREIERVKGRRLTAKEWMVKYFILNFVAVWAIARLADNLGFGISSWRVAFVLALVLDFAQGAAMMKLEKLK</sequence>